<feature type="binding site" evidence="11">
    <location>
        <position position="159"/>
    </location>
    <ligand>
        <name>ATP</name>
        <dbReference type="ChEBI" id="CHEBI:30616"/>
    </ligand>
</feature>
<dbReference type="OrthoDB" id="9807458at2"/>
<feature type="binding site" evidence="11">
    <location>
        <position position="52"/>
    </location>
    <ligand>
        <name>ATP</name>
        <dbReference type="ChEBI" id="CHEBI:30616"/>
    </ligand>
</feature>
<feature type="binding site" evidence="11">
    <location>
        <position position="51"/>
    </location>
    <ligand>
        <name>UMP</name>
        <dbReference type="ChEBI" id="CHEBI:57865"/>
    </ligand>
</feature>
<comment type="subunit">
    <text evidence="11">Homohexamer.</text>
</comment>
<dbReference type="InterPro" id="IPR011817">
    <property type="entry name" value="Uridylate_kinase"/>
</dbReference>
<dbReference type="CDD" id="cd04254">
    <property type="entry name" value="AAK_UMPK-PyrH-Ec"/>
    <property type="match status" value="1"/>
</dbReference>
<evidence type="ECO:0000256" key="7">
    <source>
        <dbReference type="ARBA" id="ARBA00022777"/>
    </source>
</evidence>
<evidence type="ECO:0000256" key="5">
    <source>
        <dbReference type="ARBA" id="ARBA00022679"/>
    </source>
</evidence>
<comment type="subcellular location">
    <subcellularLocation>
        <location evidence="1 11">Cytoplasm</location>
    </subcellularLocation>
</comment>
<dbReference type="Proteomes" id="UP000275719">
    <property type="component" value="Unassembled WGS sequence"/>
</dbReference>
<evidence type="ECO:0000256" key="6">
    <source>
        <dbReference type="ARBA" id="ARBA00022741"/>
    </source>
</evidence>
<keyword evidence="5 11" id="KW-0808">Transferase</keyword>
<evidence type="ECO:0000256" key="2">
    <source>
        <dbReference type="ARBA" id="ARBA00004791"/>
    </source>
</evidence>
<dbReference type="InterPro" id="IPR001048">
    <property type="entry name" value="Asp/Glu/Uridylate_kinase"/>
</dbReference>
<dbReference type="PANTHER" id="PTHR42833:SF4">
    <property type="entry name" value="URIDYLATE KINASE PUMPKIN, CHLOROPLASTIC"/>
    <property type="match status" value="1"/>
</dbReference>
<comment type="catalytic activity">
    <reaction evidence="10 11">
        <text>UMP + ATP = UDP + ADP</text>
        <dbReference type="Rhea" id="RHEA:24400"/>
        <dbReference type="ChEBI" id="CHEBI:30616"/>
        <dbReference type="ChEBI" id="CHEBI:57865"/>
        <dbReference type="ChEBI" id="CHEBI:58223"/>
        <dbReference type="ChEBI" id="CHEBI:456216"/>
        <dbReference type="EC" id="2.7.4.22"/>
    </reaction>
</comment>
<feature type="binding site" evidence="11">
    <location>
        <begin position="132"/>
        <end position="139"/>
    </location>
    <ligand>
        <name>UMP</name>
        <dbReference type="ChEBI" id="CHEBI:57865"/>
    </ligand>
</feature>
<feature type="binding site" evidence="11">
    <location>
        <position position="165"/>
    </location>
    <ligand>
        <name>ATP</name>
        <dbReference type="ChEBI" id="CHEBI:30616"/>
    </ligand>
</feature>
<evidence type="ECO:0000256" key="1">
    <source>
        <dbReference type="ARBA" id="ARBA00004496"/>
    </source>
</evidence>
<dbReference type="HAMAP" id="MF_01220_B">
    <property type="entry name" value="PyrH_B"/>
    <property type="match status" value="1"/>
</dbReference>
<dbReference type="GO" id="GO:0005737">
    <property type="term" value="C:cytoplasm"/>
    <property type="evidence" value="ECO:0007669"/>
    <property type="project" value="UniProtKB-SubCell"/>
</dbReference>
<comment type="caution">
    <text evidence="13">The sequence shown here is derived from an EMBL/GenBank/DDBJ whole genome shotgun (WGS) entry which is preliminary data.</text>
</comment>
<dbReference type="FunFam" id="3.40.1160.10:FF:000001">
    <property type="entry name" value="Uridylate kinase"/>
    <property type="match status" value="1"/>
</dbReference>
<dbReference type="PIRSF" id="PIRSF005650">
    <property type="entry name" value="Uridylate_kin"/>
    <property type="match status" value="1"/>
</dbReference>
<dbReference type="GO" id="GO:0033862">
    <property type="term" value="F:UMP kinase activity"/>
    <property type="evidence" value="ECO:0007669"/>
    <property type="project" value="UniProtKB-EC"/>
</dbReference>
<gene>
    <name evidence="11" type="primary">pyrH</name>
    <name evidence="13" type="ORF">EG240_00730</name>
</gene>
<evidence type="ECO:0000256" key="8">
    <source>
        <dbReference type="ARBA" id="ARBA00022840"/>
    </source>
</evidence>
<keyword evidence="8 11" id="KW-0067">ATP-binding</keyword>
<keyword evidence="6 11" id="KW-0547">Nucleotide-binding</keyword>
<keyword evidence="7 11" id="KW-0418">Kinase</keyword>
<protein>
    <recommendedName>
        <fullName evidence="11">Uridylate kinase</fullName>
        <shortName evidence="11">UK</shortName>
        <ecNumber evidence="11">2.7.4.22</ecNumber>
    </recommendedName>
    <alternativeName>
        <fullName evidence="11">Uridine monophosphate kinase</fullName>
        <shortName evidence="11">UMP kinase</shortName>
        <shortName evidence="11">UMPK</shortName>
    </alternativeName>
</protein>
<evidence type="ECO:0000256" key="11">
    <source>
        <dbReference type="HAMAP-Rule" id="MF_01220"/>
    </source>
</evidence>
<dbReference type="InterPro" id="IPR036393">
    <property type="entry name" value="AceGlu_kinase-like_sf"/>
</dbReference>
<comment type="caution">
    <text evidence="11">Lacks conserved residue(s) required for the propagation of feature annotation.</text>
</comment>
<feature type="binding site" evidence="11">
    <location>
        <begin position="9"/>
        <end position="12"/>
    </location>
    <ligand>
        <name>ATP</name>
        <dbReference type="ChEBI" id="CHEBI:30616"/>
    </ligand>
</feature>
<dbReference type="Gene3D" id="3.40.1160.10">
    <property type="entry name" value="Acetylglutamate kinase-like"/>
    <property type="match status" value="1"/>
</dbReference>
<evidence type="ECO:0000256" key="9">
    <source>
        <dbReference type="ARBA" id="ARBA00022975"/>
    </source>
</evidence>
<dbReference type="AlphaFoldDB" id="A0A3P3WK99"/>
<dbReference type="GO" id="GO:0005524">
    <property type="term" value="F:ATP binding"/>
    <property type="evidence" value="ECO:0007669"/>
    <property type="project" value="UniProtKB-KW"/>
</dbReference>
<organism evidence="13 14">
    <name type="scientific">Paenimyroides tangerinum</name>
    <dbReference type="NCBI Taxonomy" id="2488728"/>
    <lineage>
        <taxon>Bacteria</taxon>
        <taxon>Pseudomonadati</taxon>
        <taxon>Bacteroidota</taxon>
        <taxon>Flavobacteriia</taxon>
        <taxon>Flavobacteriales</taxon>
        <taxon>Flavobacteriaceae</taxon>
        <taxon>Paenimyroides</taxon>
    </lineage>
</organism>
<comment type="activity regulation">
    <text evidence="11">Inhibited by UTP.</text>
</comment>
<dbReference type="Pfam" id="PF00696">
    <property type="entry name" value="AA_kinase"/>
    <property type="match status" value="1"/>
</dbReference>
<evidence type="ECO:0000259" key="12">
    <source>
        <dbReference type="Pfam" id="PF00696"/>
    </source>
</evidence>
<dbReference type="GO" id="GO:0006225">
    <property type="term" value="P:UDP biosynthetic process"/>
    <property type="evidence" value="ECO:0007669"/>
    <property type="project" value="TreeGrafter"/>
</dbReference>
<dbReference type="PANTHER" id="PTHR42833">
    <property type="entry name" value="URIDYLATE KINASE"/>
    <property type="match status" value="1"/>
</dbReference>
<dbReference type="SUPFAM" id="SSF53633">
    <property type="entry name" value="Carbamate kinase-like"/>
    <property type="match status" value="1"/>
</dbReference>
<dbReference type="UniPathway" id="UPA00159">
    <property type="reaction ID" value="UER00275"/>
</dbReference>
<keyword evidence="9 11" id="KW-0665">Pyrimidine biosynthesis</keyword>
<dbReference type="InterPro" id="IPR015963">
    <property type="entry name" value="Uridylate_kinase_bac"/>
</dbReference>
<evidence type="ECO:0000256" key="10">
    <source>
        <dbReference type="ARBA" id="ARBA00047767"/>
    </source>
</evidence>
<keyword evidence="4 11" id="KW-0963">Cytoplasm</keyword>
<evidence type="ECO:0000313" key="14">
    <source>
        <dbReference type="Proteomes" id="UP000275719"/>
    </source>
</evidence>
<dbReference type="EC" id="2.7.4.22" evidence="11"/>
<keyword evidence="14" id="KW-1185">Reference proteome</keyword>
<feature type="binding site" evidence="11">
    <location>
        <position position="56"/>
    </location>
    <ligand>
        <name>ATP</name>
        <dbReference type="ChEBI" id="CHEBI:30616"/>
    </ligand>
</feature>
<comment type="function">
    <text evidence="11">Catalyzes the reversible phosphorylation of UMP to UDP.</text>
</comment>
<comment type="pathway">
    <text evidence="2 11">Pyrimidine metabolism; CTP biosynthesis via de novo pathway; UDP from UMP (UMPK route): step 1/1.</text>
</comment>
<reference evidence="13 14" key="1">
    <citation type="submission" date="2018-11" db="EMBL/GenBank/DDBJ databases">
        <title>Flavobacterium sp. nov., YIM 102701-2 draft genome.</title>
        <authorList>
            <person name="Li G."/>
            <person name="Jiang Y."/>
        </authorList>
    </citation>
    <scope>NUCLEOTIDE SEQUENCE [LARGE SCALE GENOMIC DNA]</scope>
    <source>
        <strain evidence="13 14">YIM 102701-2</strain>
    </source>
</reference>
<dbReference type="NCBIfam" id="TIGR02075">
    <property type="entry name" value="pyrH_bact"/>
    <property type="match status" value="1"/>
</dbReference>
<comment type="similarity">
    <text evidence="3 11">Belongs to the UMP kinase family.</text>
</comment>
<evidence type="ECO:0000256" key="4">
    <source>
        <dbReference type="ARBA" id="ARBA00022490"/>
    </source>
</evidence>
<name>A0A3P3WK99_9FLAO</name>
<dbReference type="GO" id="GO:0044210">
    <property type="term" value="P:'de novo' CTP biosynthetic process"/>
    <property type="evidence" value="ECO:0007669"/>
    <property type="project" value="UniProtKB-UniRule"/>
</dbReference>
<feature type="binding site" evidence="11">
    <location>
        <position position="168"/>
    </location>
    <ligand>
        <name>ATP</name>
        <dbReference type="ChEBI" id="CHEBI:30616"/>
    </ligand>
</feature>
<feature type="domain" description="Aspartate/glutamate/uridylate kinase" evidence="12">
    <location>
        <begin position="4"/>
        <end position="213"/>
    </location>
</feature>
<dbReference type="RefSeq" id="WP_125016392.1">
    <property type="nucleotide sequence ID" value="NZ_RQVQ01000001.1"/>
</dbReference>
<sequence length="234" mass="25559">MKYKRILLKLSGEALMGENQYGIDPQRLSEYAQEIKKIHALGVEIAIVIGGGNIFRGVAGASKGMDRVQGDYMGMLATVINGMALQGALEDAGMLTRLQTALKIEEIAEPYIKRRAVRHLEKNRIVIFGAGTGNPYFTTDTAAVLRGVEINADVILKGTRVDGVYTADPEKDPNAVKYESITFTDVLAKGLNVMDTTAFTLSQENQLPIVVFDMNKENNLLKVCQGENIGTTVY</sequence>
<accession>A0A3P3WK99</accession>
<evidence type="ECO:0000256" key="3">
    <source>
        <dbReference type="ARBA" id="ARBA00007614"/>
    </source>
</evidence>
<proteinExistence type="inferred from homology"/>
<evidence type="ECO:0000313" key="13">
    <source>
        <dbReference type="EMBL" id="RRJ93323.1"/>
    </source>
</evidence>
<feature type="binding site" evidence="11">
    <location>
        <position position="71"/>
    </location>
    <ligand>
        <name>UMP</name>
        <dbReference type="ChEBI" id="CHEBI:57865"/>
    </ligand>
</feature>
<dbReference type="EMBL" id="RQVQ01000001">
    <property type="protein sequence ID" value="RRJ93323.1"/>
    <property type="molecule type" value="Genomic_DNA"/>
</dbReference>